<evidence type="ECO:0000313" key="9">
    <source>
        <dbReference type="Proteomes" id="UP000189940"/>
    </source>
</evidence>
<dbReference type="NCBIfam" id="TIGR01970">
    <property type="entry name" value="DEAH_box_HrpB"/>
    <property type="match status" value="1"/>
</dbReference>
<dbReference type="Pfam" id="PF00271">
    <property type="entry name" value="Helicase_C"/>
    <property type="match status" value="1"/>
</dbReference>
<keyword evidence="4" id="KW-0067">ATP-binding</keyword>
<dbReference type="SMART" id="SM00490">
    <property type="entry name" value="HELICc"/>
    <property type="match status" value="1"/>
</dbReference>
<dbReference type="PANTHER" id="PTHR43519">
    <property type="entry name" value="ATP-DEPENDENT RNA HELICASE HRPB"/>
    <property type="match status" value="1"/>
</dbReference>
<dbReference type="InterPro" id="IPR001650">
    <property type="entry name" value="Helicase_C-like"/>
</dbReference>
<feature type="domain" description="Helicase ATP-binding" evidence="6">
    <location>
        <begin position="27"/>
        <end position="191"/>
    </location>
</feature>
<evidence type="ECO:0000256" key="1">
    <source>
        <dbReference type="ARBA" id="ARBA00022741"/>
    </source>
</evidence>
<dbReference type="AlphaFoldDB" id="A0A1V4I2D6"/>
<protein>
    <submittedName>
        <fullName evidence="8">ATP-dependent helicase HrpB</fullName>
    </submittedName>
</protein>
<dbReference type="GO" id="GO:0005524">
    <property type="term" value="F:ATP binding"/>
    <property type="evidence" value="ECO:0007669"/>
    <property type="project" value="UniProtKB-KW"/>
</dbReference>
<dbReference type="InterPro" id="IPR049614">
    <property type="entry name" value="HrpB_DEXH"/>
</dbReference>
<evidence type="ECO:0000256" key="3">
    <source>
        <dbReference type="ARBA" id="ARBA00022806"/>
    </source>
</evidence>
<dbReference type="PROSITE" id="PS51192">
    <property type="entry name" value="HELICASE_ATP_BIND_1"/>
    <property type="match status" value="1"/>
</dbReference>
<evidence type="ECO:0000256" key="4">
    <source>
        <dbReference type="ARBA" id="ARBA00022840"/>
    </source>
</evidence>
<dbReference type="Pfam" id="PF08482">
    <property type="entry name" value="HrpB_C"/>
    <property type="match status" value="1"/>
</dbReference>
<dbReference type="CDD" id="cd17990">
    <property type="entry name" value="DEXHc_HrpB"/>
    <property type="match status" value="1"/>
</dbReference>
<keyword evidence="2" id="KW-0378">Hydrolase</keyword>
<dbReference type="InterPro" id="IPR007502">
    <property type="entry name" value="Helicase-assoc_dom"/>
</dbReference>
<reference evidence="8 9" key="1">
    <citation type="submission" date="2017-02" db="EMBL/GenBank/DDBJ databases">
        <title>Genome sequence of the nitrite-oxidizing bacterium Nitrobacter vulgaris strain Ab1.</title>
        <authorList>
            <person name="Mellbye B.L."/>
            <person name="Davis E.W."/>
            <person name="Spieck E."/>
            <person name="Chang J.H."/>
            <person name="Bottomley P.J."/>
            <person name="Sayavedra-Soto L.A."/>
        </authorList>
    </citation>
    <scope>NUCLEOTIDE SEQUENCE [LARGE SCALE GENOMIC DNA]</scope>
    <source>
        <strain evidence="8 9">Ab1</strain>
    </source>
</reference>
<feature type="region of interest" description="Disordered" evidence="5">
    <location>
        <begin position="814"/>
        <end position="837"/>
    </location>
</feature>
<dbReference type="Proteomes" id="UP000189940">
    <property type="component" value="Unassembled WGS sequence"/>
</dbReference>
<feature type="domain" description="Helicase C-terminal" evidence="7">
    <location>
        <begin position="214"/>
        <end position="383"/>
    </location>
</feature>
<name>A0A1V4I2D6_NITVU</name>
<keyword evidence="1" id="KW-0547">Nucleotide-binding</keyword>
<dbReference type="InterPro" id="IPR010225">
    <property type="entry name" value="HrpB"/>
</dbReference>
<dbReference type="Gene3D" id="3.40.50.300">
    <property type="entry name" value="P-loop containing nucleotide triphosphate hydrolases"/>
    <property type="match status" value="2"/>
</dbReference>
<dbReference type="GO" id="GO:0016787">
    <property type="term" value="F:hydrolase activity"/>
    <property type="evidence" value="ECO:0007669"/>
    <property type="project" value="UniProtKB-KW"/>
</dbReference>
<dbReference type="Pfam" id="PF00270">
    <property type="entry name" value="DEAD"/>
    <property type="match status" value="1"/>
</dbReference>
<gene>
    <name evidence="8" type="ORF">B2M20_01980</name>
</gene>
<proteinExistence type="predicted"/>
<dbReference type="InterPro" id="IPR014001">
    <property type="entry name" value="Helicase_ATP-bd"/>
</dbReference>
<dbReference type="FunFam" id="3.40.50.300:FF:002125">
    <property type="entry name" value="ATP-dependent helicase HrpB"/>
    <property type="match status" value="1"/>
</dbReference>
<sequence length="837" mass="90420">MPYARTYSLTETFANPLPIDAVLGELGRTLAAHNAAVLVAPPGAGKTTRVPLALLDTPWVAGRKIVVLEPRRIAARASAERMAQTLGERAGETVGYRVRFGSKISRRTRIEVVTEGIFSRQILDDPELNGVAAILFDEFHERSLDADLGLALARDVQTGLREDLRILVMSATIDGARIAKRLGCAPVIESEGRAFPIETRYLGRKPDSPLERQMADAIATALRTDAGSVLAFLPGAAEIRRTQNMLAERVHDASIEIVPLFGALDAAVQDRAIAPAPRGRRKVVLATSIAETSLTIEGVRIVVDSGMARVPRFEPDIGLTRLETMRASRAAVDQRRGRAGRTEPGVCYRLWDEPQTASLSAYTQPEILSADLSSLVLDLAQWGVRDPATLTFLDPPPAPALNEARSLLRELGALDADGRITDEGKSLRALALPPRLARMIVGAHRLGAGREAADIAAVLTERGLGGDSVDLDARLDSFRRDRSPRATGARQLAERWASQVAVPVTPPASGGEGETFPSSGVMLALAFPDRVARNRGNGSFVLANGRGASADQASALARSPFIAVAELTGTAANSRILLAAPIAQAEIESRFADQIETDEEISFDRAAMSLRARRRKRLHAITLAEAPVAVAPSVTTARILAEGLIGAGLDRLPWSKPLKQWRDRVMFLRAAEGEEWPDLSDAGLVATTDMWLAPALFDKTALKEFSAGDLSEALMALLPWSLRARLEREAPTHFEAPTGTILAIDYEAEQGPTIAVRLQELFGLTTHPSIAQGKVPLVLELLSPAHRPVQVTRDLPGFWRGSYAAVRSDLRGRYPRHPWPDDPANAPPTRRVKPRGT</sequence>
<comment type="caution">
    <text evidence="8">The sequence shown here is derived from an EMBL/GenBank/DDBJ whole genome shotgun (WGS) entry which is preliminary data.</text>
</comment>
<evidence type="ECO:0000259" key="6">
    <source>
        <dbReference type="PROSITE" id="PS51192"/>
    </source>
</evidence>
<evidence type="ECO:0000256" key="2">
    <source>
        <dbReference type="ARBA" id="ARBA00022801"/>
    </source>
</evidence>
<evidence type="ECO:0000259" key="7">
    <source>
        <dbReference type="PROSITE" id="PS51194"/>
    </source>
</evidence>
<dbReference type="SMART" id="SM00847">
    <property type="entry name" value="HA2"/>
    <property type="match status" value="1"/>
</dbReference>
<dbReference type="CDD" id="cd18791">
    <property type="entry name" value="SF2_C_RHA"/>
    <property type="match status" value="1"/>
</dbReference>
<dbReference type="EMBL" id="MWPQ01000005">
    <property type="protein sequence ID" value="OPH84294.1"/>
    <property type="molecule type" value="Genomic_DNA"/>
</dbReference>
<organism evidence="8 9">
    <name type="scientific">Nitrobacter vulgaris</name>
    <dbReference type="NCBI Taxonomy" id="29421"/>
    <lineage>
        <taxon>Bacteria</taxon>
        <taxon>Pseudomonadati</taxon>
        <taxon>Pseudomonadota</taxon>
        <taxon>Alphaproteobacteria</taxon>
        <taxon>Hyphomicrobiales</taxon>
        <taxon>Nitrobacteraceae</taxon>
        <taxon>Nitrobacter</taxon>
    </lineage>
</organism>
<dbReference type="GO" id="GO:0004386">
    <property type="term" value="F:helicase activity"/>
    <property type="evidence" value="ECO:0007669"/>
    <property type="project" value="UniProtKB-KW"/>
</dbReference>
<dbReference type="SMART" id="SM00487">
    <property type="entry name" value="DEXDc"/>
    <property type="match status" value="1"/>
</dbReference>
<dbReference type="SUPFAM" id="SSF52540">
    <property type="entry name" value="P-loop containing nucleoside triphosphate hydrolases"/>
    <property type="match status" value="1"/>
</dbReference>
<dbReference type="RefSeq" id="WP_079445431.1">
    <property type="nucleotide sequence ID" value="NZ_MWPQ01000005.1"/>
</dbReference>
<dbReference type="InterPro" id="IPR027417">
    <property type="entry name" value="P-loop_NTPase"/>
</dbReference>
<dbReference type="PROSITE" id="PS51194">
    <property type="entry name" value="HELICASE_CTER"/>
    <property type="match status" value="1"/>
</dbReference>
<accession>A0A1V4I2D6</accession>
<dbReference type="STRING" id="29421.B2M20_01980"/>
<dbReference type="PANTHER" id="PTHR43519:SF1">
    <property type="entry name" value="ATP-DEPENDENT RNA HELICASE HRPB"/>
    <property type="match status" value="1"/>
</dbReference>
<dbReference type="Gene3D" id="1.20.120.1080">
    <property type="match status" value="1"/>
</dbReference>
<dbReference type="PIRSF" id="PIRSF005496">
    <property type="entry name" value="ATP_hel_hrpB"/>
    <property type="match status" value="1"/>
</dbReference>
<keyword evidence="3 8" id="KW-0347">Helicase</keyword>
<keyword evidence="9" id="KW-1185">Reference proteome</keyword>
<evidence type="ECO:0000313" key="8">
    <source>
        <dbReference type="EMBL" id="OPH84294.1"/>
    </source>
</evidence>
<dbReference type="InterPro" id="IPR011545">
    <property type="entry name" value="DEAD/DEAH_box_helicase_dom"/>
</dbReference>
<dbReference type="GO" id="GO:0003676">
    <property type="term" value="F:nucleic acid binding"/>
    <property type="evidence" value="ECO:0007669"/>
    <property type="project" value="InterPro"/>
</dbReference>
<dbReference type="InterPro" id="IPR013689">
    <property type="entry name" value="RNA_helicase_ATP-dep_HrpB_C"/>
</dbReference>
<evidence type="ECO:0000256" key="5">
    <source>
        <dbReference type="SAM" id="MobiDB-lite"/>
    </source>
</evidence>